<organism evidence="1 2">
    <name type="scientific">Penicillium daleae</name>
    <dbReference type="NCBI Taxonomy" id="63821"/>
    <lineage>
        <taxon>Eukaryota</taxon>
        <taxon>Fungi</taxon>
        <taxon>Dikarya</taxon>
        <taxon>Ascomycota</taxon>
        <taxon>Pezizomycotina</taxon>
        <taxon>Eurotiomycetes</taxon>
        <taxon>Eurotiomycetidae</taxon>
        <taxon>Eurotiales</taxon>
        <taxon>Aspergillaceae</taxon>
        <taxon>Penicillium</taxon>
    </lineage>
</organism>
<reference evidence="1" key="1">
    <citation type="submission" date="2022-12" db="EMBL/GenBank/DDBJ databases">
        <authorList>
            <person name="Petersen C."/>
        </authorList>
    </citation>
    <scope>NUCLEOTIDE SEQUENCE</scope>
    <source>
        <strain evidence="1">IBT 16125</strain>
    </source>
</reference>
<protein>
    <submittedName>
        <fullName evidence="1">Uncharacterized protein</fullName>
    </submittedName>
</protein>
<dbReference type="AlphaFoldDB" id="A0AAD6G506"/>
<evidence type="ECO:0000313" key="2">
    <source>
        <dbReference type="Proteomes" id="UP001213681"/>
    </source>
</evidence>
<dbReference type="GeneID" id="81599315"/>
<evidence type="ECO:0000313" key="1">
    <source>
        <dbReference type="EMBL" id="KAJ5454734.1"/>
    </source>
</evidence>
<accession>A0AAD6G506</accession>
<dbReference type="Proteomes" id="UP001213681">
    <property type="component" value="Unassembled WGS sequence"/>
</dbReference>
<dbReference type="EMBL" id="JAPVEA010000005">
    <property type="protein sequence ID" value="KAJ5454734.1"/>
    <property type="molecule type" value="Genomic_DNA"/>
</dbReference>
<comment type="caution">
    <text evidence="1">The sequence shown here is derived from an EMBL/GenBank/DDBJ whole genome shotgun (WGS) entry which is preliminary data.</text>
</comment>
<reference evidence="1" key="2">
    <citation type="journal article" date="2023" name="IMA Fungus">
        <title>Comparative genomic study of the Penicillium genus elucidates a diverse pangenome and 15 lateral gene transfer events.</title>
        <authorList>
            <person name="Petersen C."/>
            <person name="Sorensen T."/>
            <person name="Nielsen M.R."/>
            <person name="Sondergaard T.E."/>
            <person name="Sorensen J.L."/>
            <person name="Fitzpatrick D.A."/>
            <person name="Frisvad J.C."/>
            <person name="Nielsen K.L."/>
        </authorList>
    </citation>
    <scope>NUCLEOTIDE SEQUENCE</scope>
    <source>
        <strain evidence="1">IBT 16125</strain>
    </source>
</reference>
<dbReference type="RefSeq" id="XP_056767690.1">
    <property type="nucleotide sequence ID" value="XM_056909072.1"/>
</dbReference>
<keyword evidence="2" id="KW-1185">Reference proteome</keyword>
<proteinExistence type="predicted"/>
<name>A0AAD6G506_9EURO</name>
<gene>
    <name evidence="1" type="ORF">N7458_005690</name>
</gene>
<sequence length="81" mass="8710">MAHNQSGCLTEKALAHFVSTNHRPAWSAKSLDVSRFPCGTHLTATFVLVILKILQPIASAILPKSAPPSASPSLHRSIIRL</sequence>